<organism evidence="3 4">
    <name type="scientific">Altererythrobacter arenosus</name>
    <dbReference type="NCBI Taxonomy" id="3032592"/>
    <lineage>
        <taxon>Bacteria</taxon>
        <taxon>Pseudomonadati</taxon>
        <taxon>Pseudomonadota</taxon>
        <taxon>Alphaproteobacteria</taxon>
        <taxon>Sphingomonadales</taxon>
        <taxon>Erythrobacteraceae</taxon>
        <taxon>Altererythrobacter</taxon>
    </lineage>
</organism>
<sequence>MKKIIAVAILATVAACSQGEQAAEPEATEAAAEPAAEVMAADGGTPYGNFKVTLADGTVLTEEVRADGTYTSMSGDGETRTGTWVQKPGEYCTTSSEEGATERCHKESVDANGVWTSVDPDGETATVERIATIE</sequence>
<accession>A0ABY8G0Y6</accession>
<protein>
    <submittedName>
        <fullName evidence="3">Uncharacterized protein</fullName>
    </submittedName>
</protein>
<evidence type="ECO:0000313" key="3">
    <source>
        <dbReference type="EMBL" id="WFL77974.1"/>
    </source>
</evidence>
<evidence type="ECO:0000313" key="4">
    <source>
        <dbReference type="Proteomes" id="UP001215827"/>
    </source>
</evidence>
<dbReference type="PROSITE" id="PS51257">
    <property type="entry name" value="PROKAR_LIPOPROTEIN"/>
    <property type="match status" value="1"/>
</dbReference>
<dbReference type="Proteomes" id="UP001215827">
    <property type="component" value="Chromosome"/>
</dbReference>
<evidence type="ECO:0000256" key="2">
    <source>
        <dbReference type="SAM" id="SignalP"/>
    </source>
</evidence>
<gene>
    <name evidence="3" type="ORF">P7228_02595</name>
</gene>
<evidence type="ECO:0000256" key="1">
    <source>
        <dbReference type="SAM" id="MobiDB-lite"/>
    </source>
</evidence>
<feature type="chain" id="PRO_5046644490" evidence="2">
    <location>
        <begin position="23"/>
        <end position="134"/>
    </location>
</feature>
<keyword evidence="4" id="KW-1185">Reference proteome</keyword>
<proteinExistence type="predicted"/>
<feature type="region of interest" description="Disordered" evidence="1">
    <location>
        <begin position="69"/>
        <end position="105"/>
    </location>
</feature>
<reference evidence="3 4" key="1">
    <citation type="submission" date="2023-03" db="EMBL/GenBank/DDBJ databases">
        <title>Altererythrobacter sp. CAU 1644 isolated from sand.</title>
        <authorList>
            <person name="Kim W."/>
        </authorList>
    </citation>
    <scope>NUCLEOTIDE SEQUENCE [LARGE SCALE GENOMIC DNA]</scope>
    <source>
        <strain evidence="3 4">CAU 1644</strain>
    </source>
</reference>
<feature type="signal peptide" evidence="2">
    <location>
        <begin position="1"/>
        <end position="22"/>
    </location>
</feature>
<keyword evidence="2" id="KW-0732">Signal</keyword>
<dbReference type="RefSeq" id="WP_278016665.1">
    <property type="nucleotide sequence ID" value="NZ_CP121106.1"/>
</dbReference>
<dbReference type="EMBL" id="CP121106">
    <property type="protein sequence ID" value="WFL77974.1"/>
    <property type="molecule type" value="Genomic_DNA"/>
</dbReference>
<feature type="compositionally biased region" description="Polar residues" evidence="1">
    <location>
        <begin position="69"/>
        <end position="84"/>
    </location>
</feature>
<name>A0ABY8G0Y6_9SPHN</name>